<evidence type="ECO:0000259" key="9">
    <source>
        <dbReference type="Pfam" id="PF12932"/>
    </source>
</evidence>
<keyword evidence="2 6" id="KW-0813">Transport</keyword>
<evidence type="ECO:0000259" key="8">
    <source>
        <dbReference type="Pfam" id="PF12931"/>
    </source>
</evidence>
<feature type="compositionally biased region" description="Low complexity" evidence="7">
    <location>
        <begin position="514"/>
        <end position="524"/>
    </location>
</feature>
<evidence type="ECO:0000313" key="11">
    <source>
        <dbReference type="Proteomes" id="UP000646827"/>
    </source>
</evidence>
<feature type="compositionally biased region" description="Low complexity" evidence="7">
    <location>
        <begin position="147"/>
        <end position="218"/>
    </location>
</feature>
<feature type="compositionally biased region" description="Polar residues" evidence="7">
    <location>
        <begin position="1616"/>
        <end position="1625"/>
    </location>
</feature>
<feature type="compositionally biased region" description="Gly residues" evidence="7">
    <location>
        <begin position="1604"/>
        <end position="1613"/>
    </location>
</feature>
<evidence type="ECO:0000256" key="1">
    <source>
        <dbReference type="ARBA" id="ARBA00005927"/>
    </source>
</evidence>
<feature type="domain" description="Sec16 central conserved" evidence="9">
    <location>
        <begin position="965"/>
        <end position="1092"/>
    </location>
</feature>
<organism evidence="10 11">
    <name type="scientific">Circinella minor</name>
    <dbReference type="NCBI Taxonomy" id="1195481"/>
    <lineage>
        <taxon>Eukaryota</taxon>
        <taxon>Fungi</taxon>
        <taxon>Fungi incertae sedis</taxon>
        <taxon>Mucoromycota</taxon>
        <taxon>Mucoromycotina</taxon>
        <taxon>Mucoromycetes</taxon>
        <taxon>Mucorales</taxon>
        <taxon>Lichtheimiaceae</taxon>
        <taxon>Circinella</taxon>
    </lineage>
</organism>
<keyword evidence="6" id="KW-0472">Membrane</keyword>
<feature type="compositionally biased region" description="Polar residues" evidence="7">
    <location>
        <begin position="400"/>
        <end position="412"/>
    </location>
</feature>
<dbReference type="CDD" id="cd09233">
    <property type="entry name" value="ACE1-Sec16-like"/>
    <property type="match status" value="1"/>
</dbReference>
<feature type="region of interest" description="Disordered" evidence="7">
    <location>
        <begin position="1"/>
        <end position="218"/>
    </location>
</feature>
<feature type="compositionally biased region" description="Pro residues" evidence="7">
    <location>
        <begin position="684"/>
        <end position="702"/>
    </location>
</feature>
<dbReference type="Pfam" id="PF12931">
    <property type="entry name" value="TPR_Sec16"/>
    <property type="match status" value="1"/>
</dbReference>
<accession>A0A8H7S3Z6</accession>
<feature type="compositionally biased region" description="Basic and acidic residues" evidence="7">
    <location>
        <begin position="644"/>
        <end position="656"/>
    </location>
</feature>
<dbReference type="GO" id="GO:0005789">
    <property type="term" value="C:endoplasmic reticulum membrane"/>
    <property type="evidence" value="ECO:0007669"/>
    <property type="project" value="UniProtKB-SubCell"/>
</dbReference>
<feature type="compositionally biased region" description="Low complexity" evidence="7">
    <location>
        <begin position="113"/>
        <end position="129"/>
    </location>
</feature>
<feature type="compositionally biased region" description="Low complexity" evidence="7">
    <location>
        <begin position="418"/>
        <end position="432"/>
    </location>
</feature>
<dbReference type="GO" id="GO:0070973">
    <property type="term" value="P:protein localization to endoplasmic reticulum exit site"/>
    <property type="evidence" value="ECO:0007669"/>
    <property type="project" value="TreeGrafter"/>
</dbReference>
<dbReference type="InterPro" id="IPR024340">
    <property type="entry name" value="Sec16_CCD"/>
</dbReference>
<evidence type="ECO:0000256" key="7">
    <source>
        <dbReference type="SAM" id="MobiDB-lite"/>
    </source>
</evidence>
<evidence type="ECO:0000256" key="3">
    <source>
        <dbReference type="ARBA" id="ARBA00022824"/>
    </source>
</evidence>
<feature type="region of interest" description="Disordered" evidence="7">
    <location>
        <begin position="259"/>
        <end position="373"/>
    </location>
</feature>
<dbReference type="GO" id="GO:0012507">
    <property type="term" value="C:ER to Golgi transport vesicle membrane"/>
    <property type="evidence" value="ECO:0007669"/>
    <property type="project" value="TreeGrafter"/>
</dbReference>
<feature type="region of interest" description="Disordered" evidence="7">
    <location>
        <begin position="875"/>
        <end position="920"/>
    </location>
</feature>
<feature type="region of interest" description="Disordered" evidence="7">
    <location>
        <begin position="1469"/>
        <end position="1552"/>
    </location>
</feature>
<protein>
    <recommendedName>
        <fullName evidence="6">Protein transport protein sec16</fullName>
    </recommendedName>
</protein>
<feature type="compositionally biased region" description="Polar residues" evidence="7">
    <location>
        <begin position="1736"/>
        <end position="1768"/>
    </location>
</feature>
<feature type="compositionally biased region" description="Low complexity" evidence="7">
    <location>
        <begin position="1630"/>
        <end position="1639"/>
    </location>
</feature>
<dbReference type="Gene3D" id="1.25.40.1030">
    <property type="match status" value="1"/>
</dbReference>
<keyword evidence="11" id="KW-1185">Reference proteome</keyword>
<feature type="compositionally biased region" description="Polar residues" evidence="7">
    <location>
        <begin position="1539"/>
        <end position="1552"/>
    </location>
</feature>
<feature type="compositionally biased region" description="Low complexity" evidence="7">
    <location>
        <begin position="1850"/>
        <end position="1863"/>
    </location>
</feature>
<feature type="compositionally biased region" description="Low complexity" evidence="7">
    <location>
        <begin position="1892"/>
        <end position="1909"/>
    </location>
</feature>
<feature type="compositionally biased region" description="Low complexity" evidence="7">
    <location>
        <begin position="1567"/>
        <end position="1581"/>
    </location>
</feature>
<dbReference type="GO" id="GO:0007030">
    <property type="term" value="P:Golgi organization"/>
    <property type="evidence" value="ECO:0007669"/>
    <property type="project" value="TreeGrafter"/>
</dbReference>
<feature type="compositionally biased region" description="Polar residues" evidence="7">
    <location>
        <begin position="1648"/>
        <end position="1670"/>
    </location>
</feature>
<dbReference type="PANTHER" id="PTHR13402:SF6">
    <property type="entry name" value="SECRETORY 16, ISOFORM I"/>
    <property type="match status" value="1"/>
</dbReference>
<evidence type="ECO:0000256" key="5">
    <source>
        <dbReference type="ARBA" id="ARBA00024687"/>
    </source>
</evidence>
<feature type="domain" description="Sec16 Sec23-binding" evidence="8">
    <location>
        <begin position="1154"/>
        <end position="1471"/>
    </location>
</feature>
<keyword evidence="6" id="KW-0653">Protein transport</keyword>
<keyword evidence="3 6" id="KW-0256">Endoplasmic reticulum</keyword>
<feature type="compositionally biased region" description="Low complexity" evidence="7">
    <location>
        <begin position="1589"/>
        <end position="1603"/>
    </location>
</feature>
<comment type="caution">
    <text evidence="10">The sequence shown here is derived from an EMBL/GenBank/DDBJ whole genome shotgun (WGS) entry which is preliminary data.</text>
</comment>
<feature type="compositionally biased region" description="Polar residues" evidence="7">
    <location>
        <begin position="29"/>
        <end position="64"/>
    </location>
</feature>
<dbReference type="PANTHER" id="PTHR13402">
    <property type="entry name" value="RGPR-RELATED"/>
    <property type="match status" value="1"/>
</dbReference>
<feature type="compositionally biased region" description="Basic and acidic residues" evidence="7">
    <location>
        <begin position="1769"/>
        <end position="1786"/>
    </location>
</feature>
<dbReference type="OrthoDB" id="8918678at2759"/>
<feature type="compositionally biased region" description="Polar residues" evidence="7">
    <location>
        <begin position="720"/>
        <end position="756"/>
    </location>
</feature>
<feature type="region of interest" description="Disordered" evidence="7">
    <location>
        <begin position="1567"/>
        <end position="1811"/>
    </location>
</feature>
<feature type="region of interest" description="Disordered" evidence="7">
    <location>
        <begin position="1832"/>
        <end position="1941"/>
    </location>
</feature>
<sequence>MASNQESAVENDGAILFTNNNDNKENNDPFQNLSNTTTSQPKMTPSHSHTTQQSGTFATVATSKQPEETVAGDASSLFGGNNGADNDTNGLFGTTDSLFSNGQADHGDPFFSQQQPQPQETTTTGHEQQYSQQPGYDNYAYPNTEHQQQGQYDSQQIYGQQQQQYDTSSYYQYSQPQQQQDQYGQYDSYANQQYQQQPQQDTYAYQPTTSTSTTTQAIDNNTNATSAATANTSYYDQSSYDPQQYNNYYANYNQSGTTTSTTVGATQTQPVESQQQQYSPYDPNAQQQQQYDQQYTQQQQYGAYDANTTQQQQQQQPNDPYNPAAQQQQQDTYSQYSQSQYQQQDDTYSQYSHQQYHQQPQPQQDDTYSQYTQQDQQQYAQYNYYGTTDQATTGTATATSEFQSTQQDQYTPFDTGAQVQQQQVLPPSQQHQQEQHDPFFQKSTEASAVPPPPKGPPKTTASDVQQIDQNQQPSEQQDAFAPVDLQAQQQQDASKTLERGPQHDSLGLSDNTIQQQEQPQQQEQEQQKDLYATGQDGYGQYNQYNDYAAGGYDVQTAGGASEVQVSQQEEYTSFDTGVQSQQEQFAQFETGVQSQQEQFAQFETGVQSQQEQFAQFETGVSEVEQQTQVEEEYAQFATGVYKPTKADSVENKDHKQQPSVDIQAPLPPQSSSRQSQEQTREPPKAVPPPPKQQQKVIPPPPAAASVPQKAEQEQQPKGEVSTSVIEPVTATTPEANNNNDQVVPSSYDPYQSYTNNYTLDQSTTSASVYTPSKPDEIHAVPYVESSSSIIGRSSIEQNRAETSTVQSGSMLSRLASPQLEQLLPCPDPACEGENKSKAKFCCECGRPLTSGASRSVTPIIQPTQQQTVPVVPTQDNYLPYDAQQPQQSLPPPPPQVQPGRSMYTPDSYAATEQQQEQQQPLMMDTEGVPDYYDTETAAAATADVYQQQQQAQQYPPDPLGRSKGCPVVTFGFGGKMCVMFPQTVQRFTAGYDSAITKAMPSAVQISKLKDVIGDQNPTVASLAQFVGPVLNDPKGSTKNKKKEVLTYMDKRIEELTAALQQQNSNNNLGEYHQAENRISLWRLLKTMIENDGTIGDGDKMDNAVRALLQPIKKGEEENDQGNFSVPAYAQADGQQQDEDVENRERSKKVLNKLESYLVNGDRAGAVEYAMQEDLWAHALILSSCVDKDVWKKVVTNFAERELSQSAGETPRQDRFNVTGDKQALRVLYSLFAGSGASSMSEFLPAAAPQQRLGTPFGVPAQAPPPQATEEQLQEWQITLTLILANRTPRDTEAITSLGDILRTHGWLDAAHICYLVSPQSSLHSGIDAPHVRLTLIGAEGTTAFSDLDAYYLTELYEFALSTKQGGASSLPFLQGYKLVHAWWLADFGYLNEAQRYCEAIADAIKGYTKGSPYLHRQLLENLKEFSELCEAASGQSIGDTKSWVKNKLSKNMLESMWGSFEGKFNKFVSGEDMPAEEPPVRKSTEIMGTPYDPAKDGPPARSASAFDFRNAARSSIGPESLRRAATPTANMPSEAYGNRRSSSPGVRGLQQTGPFAHAFTPLSHYGESQMQEQPQQEELSQTGAVMDEQQQQQQQAPDNYGYGQQSGYGGYGYGAQRSNATTSPFGYTGGAQQATNATTSPFGHGGSAEQQPQSYYGQESYNNSSAPYSEQQPQQQDQQNGYGGYDPNAGSGWYGGDQQQQQQTETYQPEQTSSYEPPVASSYEPSNQEDNDLGFGNSSLTKSKPPSTDTTQENQTQSTAPEPISQENPTDKPHEADEKKTDEGKHGWGLFSFFSRSSTPSNASQNEKKAVKANLGEESAFYYDEKEKRWVNKNAPATPAAPSLPPPPKATSSPSPSNRNTLLTPPPPSSLTGGPPVSTASTPGQKQPLMMRSGSTPPTTTTPPARAATSPPPTAPPSGGARRSRKPMRSRYVDVFNQPGN</sequence>
<dbReference type="GO" id="GO:0016192">
    <property type="term" value="P:vesicle-mediated transport"/>
    <property type="evidence" value="ECO:0007669"/>
    <property type="project" value="UniProtKB-KW"/>
</dbReference>
<proteinExistence type="inferred from homology"/>
<evidence type="ECO:0000256" key="6">
    <source>
        <dbReference type="RuleBase" id="RU364101"/>
    </source>
</evidence>
<feature type="region of interest" description="Disordered" evidence="7">
    <location>
        <begin position="644"/>
        <end position="756"/>
    </location>
</feature>
<reference evidence="10 11" key="1">
    <citation type="submission" date="2020-12" db="EMBL/GenBank/DDBJ databases">
        <title>Metabolic potential, ecology and presence of endohyphal bacteria is reflected in genomic diversity of Mucoromycotina.</title>
        <authorList>
            <person name="Muszewska A."/>
            <person name="Okrasinska A."/>
            <person name="Steczkiewicz K."/>
            <person name="Drgas O."/>
            <person name="Orlowska M."/>
            <person name="Perlinska-Lenart U."/>
            <person name="Aleksandrzak-Piekarczyk T."/>
            <person name="Szatraj K."/>
            <person name="Zielenkiewicz U."/>
            <person name="Pilsyk S."/>
            <person name="Malc E."/>
            <person name="Mieczkowski P."/>
            <person name="Kruszewska J.S."/>
            <person name="Biernat P."/>
            <person name="Pawlowska J."/>
        </authorList>
    </citation>
    <scope>NUCLEOTIDE SEQUENCE [LARGE SCALE GENOMIC DNA]</scope>
    <source>
        <strain evidence="10 11">CBS 142.35</strain>
    </source>
</reference>
<feature type="region of interest" description="Disordered" evidence="7">
    <location>
        <begin position="398"/>
        <end position="545"/>
    </location>
</feature>
<evidence type="ECO:0000313" key="10">
    <source>
        <dbReference type="EMBL" id="KAG2222281.1"/>
    </source>
</evidence>
<comment type="similarity">
    <text evidence="1 6">Belongs to the SEC16 family.</text>
</comment>
<gene>
    <name evidence="10" type="ORF">INT45_006960</name>
</gene>
<evidence type="ECO:0000256" key="4">
    <source>
        <dbReference type="ARBA" id="ARBA00022892"/>
    </source>
</evidence>
<dbReference type="Proteomes" id="UP000646827">
    <property type="component" value="Unassembled WGS sequence"/>
</dbReference>
<dbReference type="GO" id="GO:0006914">
    <property type="term" value="P:autophagy"/>
    <property type="evidence" value="ECO:0007669"/>
    <property type="project" value="UniProtKB-KW"/>
</dbReference>
<comment type="subcellular location">
    <subcellularLocation>
        <location evidence="6">Endoplasmic reticulum membrane</location>
    </subcellularLocation>
</comment>
<comment type="function">
    <text evidence="5 6">Involved in the initiation of assembly of the COPII coat required for the formation of transport vesicles from the endoplasmic reticulum (ER) and the selection of cargo molecules. Also involved in autophagy.</text>
</comment>
<feature type="compositionally biased region" description="Polar residues" evidence="7">
    <location>
        <begin position="91"/>
        <end position="103"/>
    </location>
</feature>
<dbReference type="GO" id="GO:0015031">
    <property type="term" value="P:protein transport"/>
    <property type="evidence" value="ECO:0007669"/>
    <property type="project" value="UniProtKB-KW"/>
</dbReference>
<keyword evidence="6" id="KW-0072">Autophagy</keyword>
<name>A0A8H7S3Z6_9FUNG</name>
<feature type="compositionally biased region" description="Low complexity" evidence="7">
    <location>
        <begin position="1698"/>
        <end position="1712"/>
    </location>
</feature>
<feature type="compositionally biased region" description="Polar residues" evidence="7">
    <location>
        <begin position="1794"/>
        <end position="1805"/>
    </location>
</feature>
<feature type="compositionally biased region" description="Polar residues" evidence="7">
    <location>
        <begin position="459"/>
        <end position="477"/>
    </location>
</feature>
<dbReference type="EMBL" id="JAEPRB010000087">
    <property type="protein sequence ID" value="KAG2222281.1"/>
    <property type="molecule type" value="Genomic_DNA"/>
</dbReference>
<dbReference type="Pfam" id="PF12932">
    <property type="entry name" value="Sec16"/>
    <property type="match status" value="1"/>
</dbReference>
<dbReference type="GO" id="GO:0070971">
    <property type="term" value="C:endoplasmic reticulum exit site"/>
    <property type="evidence" value="ECO:0007669"/>
    <property type="project" value="TreeGrafter"/>
</dbReference>
<dbReference type="InterPro" id="IPR024298">
    <property type="entry name" value="Sec16_Sec23-bd"/>
</dbReference>
<keyword evidence="4 6" id="KW-0931">ER-Golgi transport</keyword>
<evidence type="ECO:0000256" key="2">
    <source>
        <dbReference type="ARBA" id="ARBA00022448"/>
    </source>
</evidence>